<dbReference type="EMBL" id="CAIF01000130">
    <property type="protein sequence ID" value="CCH44485.1"/>
    <property type="molecule type" value="Genomic_DNA"/>
</dbReference>
<dbReference type="InParanoid" id="K0KH06"/>
<protein>
    <submittedName>
        <fullName evidence="2">Uncharacterized protein</fullName>
    </submittedName>
</protein>
<evidence type="ECO:0000313" key="2">
    <source>
        <dbReference type="EMBL" id="CCH44485.1"/>
    </source>
</evidence>
<dbReference type="HOGENOM" id="CLU_1435481_0_0_1"/>
<organism evidence="2 3">
    <name type="scientific">Wickerhamomyces ciferrii (strain ATCC 14091 / BCRC 22168 / CBS 111 / JCM 3599 / NBRC 0793 / NRRL Y-1031 F-60-10)</name>
    <name type="common">Yeast</name>
    <name type="synonym">Pichia ciferrii</name>
    <dbReference type="NCBI Taxonomy" id="1206466"/>
    <lineage>
        <taxon>Eukaryota</taxon>
        <taxon>Fungi</taxon>
        <taxon>Dikarya</taxon>
        <taxon>Ascomycota</taxon>
        <taxon>Saccharomycotina</taxon>
        <taxon>Saccharomycetes</taxon>
        <taxon>Phaffomycetales</taxon>
        <taxon>Wickerhamomycetaceae</taxon>
        <taxon>Wickerhamomyces</taxon>
    </lineage>
</organism>
<evidence type="ECO:0000256" key="1">
    <source>
        <dbReference type="SAM" id="MobiDB-lite"/>
    </source>
</evidence>
<feature type="compositionally biased region" description="Basic and acidic residues" evidence="1">
    <location>
        <begin position="1"/>
        <end position="12"/>
    </location>
</feature>
<sequence>MVKQYSSKDHSKPKNSNGEGKTSSNGKIVETRTYDQSFRISPITKFDKHCKIFKKSNVDSTYQTELKRVIRTDKLVKSVSEDRQTIKGNGYKLKRTVIKQPNVNAIFKDHKCHCNIIISYEKIELFEHQFHYSIRSTIHYEIFKFKDYKFNPQMLNKSQYIKQKKSEMNHIARKFIINAIQNRSKFNNN</sequence>
<evidence type="ECO:0000313" key="3">
    <source>
        <dbReference type="Proteomes" id="UP000009328"/>
    </source>
</evidence>
<proteinExistence type="predicted"/>
<keyword evidence="3" id="KW-1185">Reference proteome</keyword>
<gene>
    <name evidence="2" type="ORF">BN7_4049</name>
</gene>
<comment type="caution">
    <text evidence="2">The sequence shown here is derived from an EMBL/GenBank/DDBJ whole genome shotgun (WGS) entry which is preliminary data.</text>
</comment>
<dbReference type="AlphaFoldDB" id="K0KH06"/>
<name>K0KH06_WICCF</name>
<accession>K0KH06</accession>
<dbReference type="Proteomes" id="UP000009328">
    <property type="component" value="Unassembled WGS sequence"/>
</dbReference>
<feature type="compositionally biased region" description="Polar residues" evidence="1">
    <location>
        <begin position="14"/>
        <end position="26"/>
    </location>
</feature>
<reference evidence="2 3" key="1">
    <citation type="journal article" date="2012" name="Eukaryot. Cell">
        <title>Draft genome sequence of Wickerhamomyces ciferrii NRRL Y-1031 F-60-10.</title>
        <authorList>
            <person name="Schneider J."/>
            <person name="Andrea H."/>
            <person name="Blom J."/>
            <person name="Jaenicke S."/>
            <person name="Ruckert C."/>
            <person name="Schorsch C."/>
            <person name="Szczepanowski R."/>
            <person name="Farwick M."/>
            <person name="Goesmann A."/>
            <person name="Puhler A."/>
            <person name="Schaffer S."/>
            <person name="Tauch A."/>
            <person name="Kohler T."/>
            <person name="Brinkrolf K."/>
        </authorList>
    </citation>
    <scope>NUCLEOTIDE SEQUENCE [LARGE SCALE GENOMIC DNA]</scope>
    <source>
        <strain evidence="3">ATCC 14091 / BCRC 22168 / CBS 111 / JCM 3599 / NBRC 0793 / NRRL Y-1031 F-60-10</strain>
    </source>
</reference>
<feature type="region of interest" description="Disordered" evidence="1">
    <location>
        <begin position="1"/>
        <end position="28"/>
    </location>
</feature>